<dbReference type="Proteomes" id="UP000297851">
    <property type="component" value="Unassembled WGS sequence"/>
</dbReference>
<dbReference type="SMART" id="SM00829">
    <property type="entry name" value="PKS_ER"/>
    <property type="match status" value="1"/>
</dbReference>
<dbReference type="EMBL" id="SOGO01000027">
    <property type="protein sequence ID" value="TFD02177.1"/>
    <property type="molecule type" value="Genomic_DNA"/>
</dbReference>
<sequence>MKAIIQRAYGGPETLEYTDVPMPVPRADEVLIRVHAASVNAADWLLMHGEPYLVRLAFGLRAPRIAVRGRDAAGVVVAVGSAVRRVAVNDEVYAEVNAGSFAEFTVATEKVVARKPATLTFEQAATVPIAATTALQGLRDAANLQPRDRILVNGASGGVGSFAVQLAKAFGAEVTAVCSTRNAELARGLGADHVIDYTSEDFTAKGRQYEVIFDLIGNRSLSDCRRALTPRGTLVLSSAAGGRLLGPIGRILAASALGVYSRQSLRPLVASASATDLDVIRELIDSAKVAPRIETTYPLSRTADALHHFGEEHTRGKIAISIWDGVTAGPG</sequence>
<dbReference type="InterPro" id="IPR011032">
    <property type="entry name" value="GroES-like_sf"/>
</dbReference>
<dbReference type="InterPro" id="IPR013154">
    <property type="entry name" value="ADH-like_N"/>
</dbReference>
<dbReference type="Pfam" id="PF08240">
    <property type="entry name" value="ADH_N"/>
    <property type="match status" value="1"/>
</dbReference>
<dbReference type="Gene3D" id="3.40.50.720">
    <property type="entry name" value="NAD(P)-binding Rossmann-like Domain"/>
    <property type="match status" value="1"/>
</dbReference>
<evidence type="ECO:0000313" key="3">
    <source>
        <dbReference type="Proteomes" id="UP000297851"/>
    </source>
</evidence>
<dbReference type="SUPFAM" id="SSF50129">
    <property type="entry name" value="GroES-like"/>
    <property type="match status" value="1"/>
</dbReference>
<dbReference type="InterPro" id="IPR020843">
    <property type="entry name" value="ER"/>
</dbReference>
<dbReference type="PANTHER" id="PTHR44013:SF1">
    <property type="entry name" value="ZINC-TYPE ALCOHOL DEHYDROGENASE-LIKE PROTEIN C16A3.02C"/>
    <property type="match status" value="1"/>
</dbReference>
<accession>A0ABY2JE45</accession>
<dbReference type="SUPFAM" id="SSF51735">
    <property type="entry name" value="NAD(P)-binding Rossmann-fold domains"/>
    <property type="match status" value="1"/>
</dbReference>
<name>A0ABY2JE45_9MICO</name>
<evidence type="ECO:0000313" key="2">
    <source>
        <dbReference type="EMBL" id="TFD02177.1"/>
    </source>
</evidence>
<gene>
    <name evidence="2" type="ORF">E3T25_09835</name>
</gene>
<comment type="caution">
    <text evidence="2">The sequence shown here is derived from an EMBL/GenBank/DDBJ whole genome shotgun (WGS) entry which is preliminary data.</text>
</comment>
<dbReference type="Pfam" id="PF13602">
    <property type="entry name" value="ADH_zinc_N_2"/>
    <property type="match status" value="1"/>
</dbReference>
<dbReference type="Gene3D" id="3.90.180.10">
    <property type="entry name" value="Medium-chain alcohol dehydrogenases, catalytic domain"/>
    <property type="match status" value="1"/>
</dbReference>
<dbReference type="InterPro" id="IPR036291">
    <property type="entry name" value="NAD(P)-bd_dom_sf"/>
</dbReference>
<feature type="domain" description="Enoyl reductase (ER)" evidence="1">
    <location>
        <begin position="10"/>
        <end position="320"/>
    </location>
</feature>
<evidence type="ECO:0000259" key="1">
    <source>
        <dbReference type="SMART" id="SM00829"/>
    </source>
</evidence>
<dbReference type="PANTHER" id="PTHR44013">
    <property type="entry name" value="ZINC-TYPE ALCOHOL DEHYDROGENASE-LIKE PROTEIN C16A3.02C"/>
    <property type="match status" value="1"/>
</dbReference>
<dbReference type="RefSeq" id="WP_134373965.1">
    <property type="nucleotide sequence ID" value="NZ_SOGO01000027.1"/>
</dbReference>
<keyword evidence="3" id="KW-1185">Reference proteome</keyword>
<reference evidence="2 3" key="1">
    <citation type="submission" date="2019-03" db="EMBL/GenBank/DDBJ databases">
        <title>Genomics of glacier-inhabiting Cryobacterium strains.</title>
        <authorList>
            <person name="Liu Q."/>
            <person name="Xin Y.-H."/>
        </authorList>
    </citation>
    <scope>NUCLEOTIDE SEQUENCE [LARGE SCALE GENOMIC DNA]</scope>
    <source>
        <strain evidence="2 3">TMT2-16</strain>
    </source>
</reference>
<dbReference type="InterPro" id="IPR052733">
    <property type="entry name" value="Chloroplast_QOR"/>
</dbReference>
<proteinExistence type="predicted"/>
<protein>
    <submittedName>
        <fullName evidence="2">NAD(P)-dependent alcohol dehydrogenase</fullName>
    </submittedName>
</protein>
<dbReference type="CDD" id="cd08267">
    <property type="entry name" value="MDR1"/>
    <property type="match status" value="1"/>
</dbReference>
<organism evidence="2 3">
    <name type="scientific">Cryobacterium sandaracinum</name>
    <dbReference type="NCBI Taxonomy" id="1259247"/>
    <lineage>
        <taxon>Bacteria</taxon>
        <taxon>Bacillati</taxon>
        <taxon>Actinomycetota</taxon>
        <taxon>Actinomycetes</taxon>
        <taxon>Micrococcales</taxon>
        <taxon>Microbacteriaceae</taxon>
        <taxon>Cryobacterium</taxon>
    </lineage>
</organism>